<protein>
    <submittedName>
        <fullName evidence="1">Curli production assembly/transport component CsgG</fullName>
    </submittedName>
</protein>
<dbReference type="Gene3D" id="3.40.50.10610">
    <property type="entry name" value="ABC-type transport auxiliary lipoprotein component"/>
    <property type="match status" value="1"/>
</dbReference>
<accession>A0A516SKD8</accession>
<dbReference type="AlphaFoldDB" id="A0A516SKD8"/>
<dbReference type="PROSITE" id="PS51257">
    <property type="entry name" value="PROKAR_LIPOPROTEIN"/>
    <property type="match status" value="1"/>
</dbReference>
<sequence length="268" mass="27845">MSIQMKTSALPLLLLAALVGCKQSGIETGNAGGIVTGAAGQKGSSGESRNIEKCETPLATIGVIENPNGYTYTSGRGNLPESPLPLVRMMLQQSGCFRLVDRGLGLKGSKQELDLQESGLTRQNTTVNVRGNVLEAQYILTPTLVFSEQNAGGGLEGILARIPVIGQFAGLADRVKFKEAQVVLTITDSQTTEQLVAAEGSSRATDLGTAGLMFGAAGGAGMAGWTNTNEGKVVAAAFLDSVNKLIPHVRDLEAKSMPARVATKKSNG</sequence>
<dbReference type="InterPro" id="IPR005534">
    <property type="entry name" value="Curli_assmbl/transp-comp_CsgG"/>
</dbReference>
<dbReference type="Proteomes" id="UP000317550">
    <property type="component" value="Chromosome"/>
</dbReference>
<proteinExistence type="predicted"/>
<evidence type="ECO:0000313" key="1">
    <source>
        <dbReference type="EMBL" id="QDQ28627.1"/>
    </source>
</evidence>
<dbReference type="KEGG" id="cari:FNU76_20980"/>
<dbReference type="EMBL" id="CP041730">
    <property type="protein sequence ID" value="QDQ28627.1"/>
    <property type="molecule type" value="Genomic_DNA"/>
</dbReference>
<organism evidence="1 2">
    <name type="scientific">Chitinimonas arctica</name>
    <dbReference type="NCBI Taxonomy" id="2594795"/>
    <lineage>
        <taxon>Bacteria</taxon>
        <taxon>Pseudomonadati</taxon>
        <taxon>Pseudomonadota</taxon>
        <taxon>Betaproteobacteria</taxon>
        <taxon>Neisseriales</taxon>
        <taxon>Chitinibacteraceae</taxon>
        <taxon>Chitinimonas</taxon>
    </lineage>
</organism>
<name>A0A516SKD8_9NEIS</name>
<dbReference type="OrthoDB" id="6658595at2"/>
<evidence type="ECO:0000313" key="2">
    <source>
        <dbReference type="Proteomes" id="UP000317550"/>
    </source>
</evidence>
<reference evidence="2" key="1">
    <citation type="submission" date="2019-07" db="EMBL/GenBank/DDBJ databases">
        <title>Chitinimonas sp. nov., isolated from Ny-Alesund, arctica soil.</title>
        <authorList>
            <person name="Xu Q."/>
            <person name="Peng F."/>
        </authorList>
    </citation>
    <scope>NUCLEOTIDE SEQUENCE [LARGE SCALE GENOMIC DNA]</scope>
    <source>
        <strain evidence="2">R3-44</strain>
    </source>
</reference>
<dbReference type="Pfam" id="PF03783">
    <property type="entry name" value="CsgG"/>
    <property type="match status" value="1"/>
</dbReference>
<gene>
    <name evidence="1" type="ORF">FNU76_20980</name>
</gene>
<keyword evidence="2" id="KW-1185">Reference proteome</keyword>
<dbReference type="GO" id="GO:0030288">
    <property type="term" value="C:outer membrane-bounded periplasmic space"/>
    <property type="evidence" value="ECO:0007669"/>
    <property type="project" value="InterPro"/>
</dbReference>